<keyword evidence="1" id="KW-1133">Transmembrane helix</keyword>
<dbReference type="GeneID" id="54466483"/>
<evidence type="ECO:0000313" key="2">
    <source>
        <dbReference type="EMBL" id="KAF2809809.1"/>
    </source>
</evidence>
<keyword evidence="1" id="KW-0812">Transmembrane</keyword>
<reference evidence="2 4" key="1">
    <citation type="journal article" date="2020" name="Stud. Mycol.">
        <title>101 Dothideomycetes genomes: a test case for predicting lifestyles and emergence of pathogens.</title>
        <authorList>
            <person name="Haridas S."/>
            <person name="Albert R."/>
            <person name="Binder M."/>
            <person name="Bloem J."/>
            <person name="Labutti K."/>
            <person name="Salamov A."/>
            <person name="Andreopoulos B."/>
            <person name="Baker S."/>
            <person name="Barry K."/>
            <person name="Bills G."/>
            <person name="Bluhm B."/>
            <person name="Cannon C."/>
            <person name="Castanera R."/>
            <person name="Culley D."/>
            <person name="Daum C."/>
            <person name="Ezra D."/>
            <person name="Gonzalez J."/>
            <person name="Henrissat B."/>
            <person name="Kuo A."/>
            <person name="Liang C."/>
            <person name="Lipzen A."/>
            <person name="Lutzoni F."/>
            <person name="Magnuson J."/>
            <person name="Mondo S."/>
            <person name="Nolan M."/>
            <person name="Ohm R."/>
            <person name="Pangilinan J."/>
            <person name="Park H.-J."/>
            <person name="Ramirez L."/>
            <person name="Alfaro M."/>
            <person name="Sun H."/>
            <person name="Tritt A."/>
            <person name="Yoshinaga Y."/>
            <person name="Zwiers L.-H."/>
            <person name="Turgeon B."/>
            <person name="Goodwin S."/>
            <person name="Spatafora J."/>
            <person name="Crous P."/>
            <person name="Grigoriev I."/>
        </authorList>
    </citation>
    <scope>NUCLEOTIDE SEQUENCE</scope>
    <source>
        <strain evidence="2 4">CBS 304.34</strain>
    </source>
</reference>
<organism evidence="2">
    <name type="scientific">Mytilinidion resinicola</name>
    <dbReference type="NCBI Taxonomy" id="574789"/>
    <lineage>
        <taxon>Eukaryota</taxon>
        <taxon>Fungi</taxon>
        <taxon>Dikarya</taxon>
        <taxon>Ascomycota</taxon>
        <taxon>Pezizomycotina</taxon>
        <taxon>Dothideomycetes</taxon>
        <taxon>Pleosporomycetidae</taxon>
        <taxon>Mytilinidiales</taxon>
        <taxon>Mytilinidiaceae</taxon>
        <taxon>Mytilinidion</taxon>
    </lineage>
</organism>
<keyword evidence="3" id="KW-1185">Reference proteome</keyword>
<accession>A0A6A6YMM7</accession>
<name>A0A6A6YMM7_9PEZI</name>
<sequence length="127" mass="14279">MATHTFHLSTEATLGLIFGILTTIATLASIRYRDSLCVLAFRICFTSWRRREIPDMERAHNTDRRVRFTLELQRSHSTFLNWPSVPSPNSVGDAERMAWADEGDSGTVEEGINAISTTQVVPRIDIG</sequence>
<dbReference type="AlphaFoldDB" id="A0A6A6YMM7"/>
<proteinExistence type="predicted"/>
<evidence type="ECO:0000313" key="3">
    <source>
        <dbReference type="Proteomes" id="UP000504636"/>
    </source>
</evidence>
<evidence type="ECO:0000313" key="4">
    <source>
        <dbReference type="RefSeq" id="XP_033576773.1"/>
    </source>
</evidence>
<dbReference type="EMBL" id="MU003701">
    <property type="protein sequence ID" value="KAF2809809.1"/>
    <property type="molecule type" value="Genomic_DNA"/>
</dbReference>
<dbReference type="Proteomes" id="UP000504636">
    <property type="component" value="Unplaced"/>
</dbReference>
<reference evidence="4" key="2">
    <citation type="submission" date="2020-04" db="EMBL/GenBank/DDBJ databases">
        <authorList>
            <consortium name="NCBI Genome Project"/>
        </authorList>
    </citation>
    <scope>NUCLEOTIDE SEQUENCE</scope>
    <source>
        <strain evidence="4">CBS 304.34</strain>
    </source>
</reference>
<keyword evidence="1" id="KW-0472">Membrane</keyword>
<protein>
    <submittedName>
        <fullName evidence="2 4">Uncharacterized protein</fullName>
    </submittedName>
</protein>
<dbReference type="RefSeq" id="XP_033576773.1">
    <property type="nucleotide sequence ID" value="XM_033725590.1"/>
</dbReference>
<feature type="transmembrane region" description="Helical" evidence="1">
    <location>
        <begin position="12"/>
        <end position="32"/>
    </location>
</feature>
<dbReference type="OrthoDB" id="3790834at2759"/>
<evidence type="ECO:0000256" key="1">
    <source>
        <dbReference type="SAM" id="Phobius"/>
    </source>
</evidence>
<gene>
    <name evidence="2 4" type="ORF">BDZ99DRAFT_521125</name>
</gene>
<reference evidence="4" key="3">
    <citation type="submission" date="2025-04" db="UniProtKB">
        <authorList>
            <consortium name="RefSeq"/>
        </authorList>
    </citation>
    <scope>IDENTIFICATION</scope>
    <source>
        <strain evidence="4">CBS 304.34</strain>
    </source>
</reference>